<comment type="similarity">
    <text evidence="1">Belongs to the ATP-dependent AMP-binding enzyme family.</text>
</comment>
<feature type="domain" description="AMP-dependent synthetase/ligase" evidence="3">
    <location>
        <begin position="15"/>
        <end position="381"/>
    </location>
</feature>
<dbReference type="GO" id="GO:0006631">
    <property type="term" value="P:fatty acid metabolic process"/>
    <property type="evidence" value="ECO:0007669"/>
    <property type="project" value="TreeGrafter"/>
</dbReference>
<dbReference type="PANTHER" id="PTHR43201:SF5">
    <property type="entry name" value="MEDIUM-CHAIN ACYL-COA LIGASE ACSF2, MITOCHONDRIAL"/>
    <property type="match status" value="1"/>
</dbReference>
<reference evidence="5 6" key="1">
    <citation type="journal article" date="2019" name="Int. J. Syst. Evol. Microbiol.">
        <title>Clostridium fermenticellae sp. nov., isolated from the mud in a fermentation cellar for the production of the Chinese liquor, baijiu.</title>
        <authorList>
            <person name="Xu P.X."/>
            <person name="Chai L.J."/>
            <person name="Qiu T."/>
            <person name="Zhang X.J."/>
            <person name="Lu Z.M."/>
            <person name="Xiao C."/>
            <person name="Wang S.T."/>
            <person name="Shen C.H."/>
            <person name="Shi J.S."/>
            <person name="Xu Z.H."/>
        </authorList>
    </citation>
    <scope>NUCLEOTIDE SEQUENCE [LARGE SCALE GENOMIC DNA]</scope>
    <source>
        <strain evidence="5 6">JN500901</strain>
    </source>
</reference>
<feature type="domain" description="AMP-binding enzyme C-terminal" evidence="4">
    <location>
        <begin position="432"/>
        <end position="507"/>
    </location>
</feature>
<sequence length="522" mass="59482">MELKNVTIGKILSDKIEKMPDKNAIEYENVFYTWRELYDISDRLAIEFLKYGIGYKSHVAIWSTNSPDWIVTYLSLARIGAISVLINPNYKENELIQILEYSDVEYVCYGKLAVCNDIVSCLKNKKIGKIKRYIPINMATDLKDDGTFSISLEDMEKLKKAELKVTPQSIASMIFTSGTTSLPKGVMLTHYQLVNISIEATEEMRWTEEDRMCIALPLFHCFGLSVGLLASLYKGFCIYLLSKFRTTCVLKCIDEYKITLLNGVPTMFLALLNNSGRKNYDLISLKSGIIAGCTVFKEDYLKIQKELKLEKLQQSYGQTEASPSITFNNYDDPIAIKSVSVGKVISNVDLKIVSTEDGHELKAYEDGEIIVKGFNVMKGYYRLPEQNSKKITKDGWLYTDDIGHVDDDGNLYITGRKQEIIIRSGENISPKEIEDVIIRYFDVDQVKVFGIQAPFVQEEIVACIIANCGKTIHIDNLKEYLKKYLADYKVPKYIYIFNKFPLNANGKIDVKKLKKEVQLRIG</sequence>
<dbReference type="Proteomes" id="UP000266301">
    <property type="component" value="Chromosome"/>
</dbReference>
<dbReference type="Pfam" id="PF13193">
    <property type="entry name" value="AMP-binding_C"/>
    <property type="match status" value="1"/>
</dbReference>
<dbReference type="InterPro" id="IPR000873">
    <property type="entry name" value="AMP-dep_synth/lig_dom"/>
</dbReference>
<evidence type="ECO:0000256" key="2">
    <source>
        <dbReference type="ARBA" id="ARBA00022598"/>
    </source>
</evidence>
<name>A0A386H3F5_9CLOT</name>
<dbReference type="PANTHER" id="PTHR43201">
    <property type="entry name" value="ACYL-COA SYNTHETASE"/>
    <property type="match status" value="1"/>
</dbReference>
<dbReference type="Pfam" id="PF00501">
    <property type="entry name" value="AMP-binding"/>
    <property type="match status" value="1"/>
</dbReference>
<gene>
    <name evidence="5" type="ORF">D4Z93_06625</name>
</gene>
<dbReference type="InterPro" id="IPR025110">
    <property type="entry name" value="AMP-bd_C"/>
</dbReference>
<keyword evidence="6" id="KW-1185">Reference proteome</keyword>
<organism evidence="5 6">
    <name type="scientific">Clostridium fermenticellae</name>
    <dbReference type="NCBI Taxonomy" id="2068654"/>
    <lineage>
        <taxon>Bacteria</taxon>
        <taxon>Bacillati</taxon>
        <taxon>Bacillota</taxon>
        <taxon>Clostridia</taxon>
        <taxon>Eubacteriales</taxon>
        <taxon>Clostridiaceae</taxon>
        <taxon>Clostridium</taxon>
    </lineage>
</organism>
<dbReference type="SUPFAM" id="SSF56801">
    <property type="entry name" value="Acetyl-CoA synthetase-like"/>
    <property type="match status" value="1"/>
</dbReference>
<accession>A0A386H3F5</accession>
<dbReference type="InterPro" id="IPR020845">
    <property type="entry name" value="AMP-binding_CS"/>
</dbReference>
<evidence type="ECO:0000313" key="5">
    <source>
        <dbReference type="EMBL" id="AYD40210.1"/>
    </source>
</evidence>
<evidence type="ECO:0000313" key="6">
    <source>
        <dbReference type="Proteomes" id="UP000266301"/>
    </source>
</evidence>
<protein>
    <submittedName>
        <fullName evidence="5">Long-chain fatty acid--CoA ligase</fullName>
    </submittedName>
</protein>
<keyword evidence="2 5" id="KW-0436">Ligase</keyword>
<dbReference type="InterPro" id="IPR045851">
    <property type="entry name" value="AMP-bd_C_sf"/>
</dbReference>
<evidence type="ECO:0000259" key="3">
    <source>
        <dbReference type="Pfam" id="PF00501"/>
    </source>
</evidence>
<dbReference type="GO" id="GO:0031956">
    <property type="term" value="F:medium-chain fatty acid-CoA ligase activity"/>
    <property type="evidence" value="ECO:0007669"/>
    <property type="project" value="TreeGrafter"/>
</dbReference>
<evidence type="ECO:0000256" key="1">
    <source>
        <dbReference type="ARBA" id="ARBA00006432"/>
    </source>
</evidence>
<dbReference type="EMBL" id="CP032416">
    <property type="protein sequence ID" value="AYD40210.1"/>
    <property type="molecule type" value="Genomic_DNA"/>
</dbReference>
<evidence type="ECO:0000259" key="4">
    <source>
        <dbReference type="Pfam" id="PF13193"/>
    </source>
</evidence>
<dbReference type="OrthoDB" id="9778383at2"/>
<dbReference type="RefSeq" id="WP_119971598.1">
    <property type="nucleotide sequence ID" value="NZ_CP032416.1"/>
</dbReference>
<proteinExistence type="inferred from homology"/>
<dbReference type="PROSITE" id="PS00455">
    <property type="entry name" value="AMP_BINDING"/>
    <property type="match status" value="1"/>
</dbReference>
<dbReference type="KEGG" id="cfer:D4Z93_06625"/>
<dbReference type="Gene3D" id="3.40.50.12780">
    <property type="entry name" value="N-terminal domain of ligase-like"/>
    <property type="match status" value="1"/>
</dbReference>
<dbReference type="Gene3D" id="3.30.300.30">
    <property type="match status" value="1"/>
</dbReference>
<dbReference type="AlphaFoldDB" id="A0A386H3F5"/>
<dbReference type="InterPro" id="IPR042099">
    <property type="entry name" value="ANL_N_sf"/>
</dbReference>